<accession>A0A9P8QNA6</accession>
<evidence type="ECO:0000313" key="2">
    <source>
        <dbReference type="Proteomes" id="UP000827724"/>
    </source>
</evidence>
<sequence>MCAHSATPCLQYTIWCARLVLGEPTNNISININININNINSINSINLFSSLIAVVSMELRSCC</sequence>
<keyword evidence="2" id="KW-1185">Reference proteome</keyword>
<organism evidence="1 2">
    <name type="scientific">Trichoderma cornu-damae</name>
    <dbReference type="NCBI Taxonomy" id="654480"/>
    <lineage>
        <taxon>Eukaryota</taxon>
        <taxon>Fungi</taxon>
        <taxon>Dikarya</taxon>
        <taxon>Ascomycota</taxon>
        <taxon>Pezizomycotina</taxon>
        <taxon>Sordariomycetes</taxon>
        <taxon>Hypocreomycetidae</taxon>
        <taxon>Hypocreales</taxon>
        <taxon>Hypocreaceae</taxon>
        <taxon>Trichoderma</taxon>
    </lineage>
</organism>
<dbReference type="EMBL" id="JAIWOZ010000003">
    <property type="protein sequence ID" value="KAH6608249.1"/>
    <property type="molecule type" value="Genomic_DNA"/>
</dbReference>
<dbReference type="Proteomes" id="UP000827724">
    <property type="component" value="Unassembled WGS sequence"/>
</dbReference>
<gene>
    <name evidence="1" type="ORF">Trco_004562</name>
</gene>
<dbReference type="AlphaFoldDB" id="A0A9P8QNA6"/>
<comment type="caution">
    <text evidence="1">The sequence shown here is derived from an EMBL/GenBank/DDBJ whole genome shotgun (WGS) entry which is preliminary data.</text>
</comment>
<evidence type="ECO:0000313" key="1">
    <source>
        <dbReference type="EMBL" id="KAH6608249.1"/>
    </source>
</evidence>
<reference evidence="1" key="1">
    <citation type="submission" date="2021-08" db="EMBL/GenBank/DDBJ databases">
        <title>Chromosome-Level Trichoderma cornu-damae using Hi-C Data.</title>
        <authorList>
            <person name="Kim C.S."/>
        </authorList>
    </citation>
    <scope>NUCLEOTIDE SEQUENCE</scope>
    <source>
        <strain evidence="1">KA19-0412C</strain>
    </source>
</reference>
<proteinExistence type="predicted"/>
<protein>
    <submittedName>
        <fullName evidence="1">Uncharacterized protein</fullName>
    </submittedName>
</protein>
<name>A0A9P8QNA6_9HYPO</name>